<dbReference type="Proteomes" id="UP000315647">
    <property type="component" value="Chromosome"/>
</dbReference>
<dbReference type="PROSITE" id="PS51007">
    <property type="entry name" value="CYTC"/>
    <property type="match status" value="1"/>
</dbReference>
<dbReference type="SUPFAM" id="SSF49785">
    <property type="entry name" value="Galactose-binding domain-like"/>
    <property type="match status" value="1"/>
</dbReference>
<keyword evidence="8" id="KW-1185">Reference proteome</keyword>
<dbReference type="InterPro" id="IPR011429">
    <property type="entry name" value="Cyt_c_Planctomycete-type"/>
</dbReference>
<dbReference type="AlphaFoldDB" id="A0A517Q3T6"/>
<dbReference type="PANTHER" id="PTHR35889">
    <property type="entry name" value="CYCLOINULO-OLIGOSACCHARIDE FRUCTANOTRANSFERASE-RELATED"/>
    <property type="match status" value="1"/>
</dbReference>
<dbReference type="GO" id="GO:0009055">
    <property type="term" value="F:electron transfer activity"/>
    <property type="evidence" value="ECO:0007669"/>
    <property type="project" value="InterPro"/>
</dbReference>
<dbReference type="Pfam" id="PF07587">
    <property type="entry name" value="PSD1"/>
    <property type="match status" value="1"/>
</dbReference>
<dbReference type="SUPFAM" id="SSF46626">
    <property type="entry name" value="Cytochrome c"/>
    <property type="match status" value="1"/>
</dbReference>
<accession>A0A517Q3T6</accession>
<evidence type="ECO:0000256" key="2">
    <source>
        <dbReference type="ARBA" id="ARBA00022723"/>
    </source>
</evidence>
<dbReference type="PANTHER" id="PTHR35889:SF3">
    <property type="entry name" value="F-BOX DOMAIN-CONTAINING PROTEIN"/>
    <property type="match status" value="1"/>
</dbReference>
<protein>
    <submittedName>
        <fullName evidence="7">Planctomycete cytochrome C</fullName>
    </submittedName>
</protein>
<name>A0A517Q3T6_9PLAN</name>
<keyword evidence="3 4" id="KW-0408">Iron</keyword>
<feature type="domain" description="Cytochrome c" evidence="5">
    <location>
        <begin position="26"/>
        <end position="123"/>
    </location>
</feature>
<dbReference type="GO" id="GO:0046872">
    <property type="term" value="F:metal ion binding"/>
    <property type="evidence" value="ECO:0007669"/>
    <property type="project" value="UniProtKB-KW"/>
</dbReference>
<evidence type="ECO:0000256" key="1">
    <source>
        <dbReference type="ARBA" id="ARBA00022617"/>
    </source>
</evidence>
<dbReference type="InterPro" id="IPR009056">
    <property type="entry name" value="Cyt_c-like_dom"/>
</dbReference>
<evidence type="ECO:0000256" key="4">
    <source>
        <dbReference type="PROSITE-ProRule" id="PRU00433"/>
    </source>
</evidence>
<evidence type="ECO:0000256" key="3">
    <source>
        <dbReference type="ARBA" id="ARBA00023004"/>
    </source>
</evidence>
<evidence type="ECO:0000313" key="7">
    <source>
        <dbReference type="EMBL" id="QDT26290.1"/>
    </source>
</evidence>
<feature type="domain" description="CBM6" evidence="6">
    <location>
        <begin position="481"/>
        <end position="603"/>
    </location>
</feature>
<evidence type="ECO:0000259" key="6">
    <source>
        <dbReference type="PROSITE" id="PS51175"/>
    </source>
</evidence>
<dbReference type="EMBL" id="CP037421">
    <property type="protein sequence ID" value="QDT26290.1"/>
    <property type="molecule type" value="Genomic_DNA"/>
</dbReference>
<organism evidence="7 8">
    <name type="scientific">Gimesia panareensis</name>
    <dbReference type="NCBI Taxonomy" id="2527978"/>
    <lineage>
        <taxon>Bacteria</taxon>
        <taxon>Pseudomonadati</taxon>
        <taxon>Planctomycetota</taxon>
        <taxon>Planctomycetia</taxon>
        <taxon>Planctomycetales</taxon>
        <taxon>Planctomycetaceae</taxon>
        <taxon>Gimesia</taxon>
    </lineage>
</organism>
<keyword evidence="1 4" id="KW-0349">Heme</keyword>
<evidence type="ECO:0000259" key="5">
    <source>
        <dbReference type="PROSITE" id="PS51007"/>
    </source>
</evidence>
<reference evidence="7 8" key="1">
    <citation type="submission" date="2019-03" db="EMBL/GenBank/DDBJ databases">
        <title>Deep-cultivation of Planctomycetes and their phenomic and genomic characterization uncovers novel biology.</title>
        <authorList>
            <person name="Wiegand S."/>
            <person name="Jogler M."/>
            <person name="Boedeker C."/>
            <person name="Pinto D."/>
            <person name="Vollmers J."/>
            <person name="Rivas-Marin E."/>
            <person name="Kohn T."/>
            <person name="Peeters S.H."/>
            <person name="Heuer A."/>
            <person name="Rast P."/>
            <person name="Oberbeckmann S."/>
            <person name="Bunk B."/>
            <person name="Jeske O."/>
            <person name="Meyerdierks A."/>
            <person name="Storesund J.E."/>
            <person name="Kallscheuer N."/>
            <person name="Luecker S."/>
            <person name="Lage O.M."/>
            <person name="Pohl T."/>
            <person name="Merkel B.J."/>
            <person name="Hornburger P."/>
            <person name="Mueller R.-W."/>
            <person name="Bruemmer F."/>
            <person name="Labrenz M."/>
            <person name="Spormann A.M."/>
            <person name="Op den Camp H."/>
            <person name="Overmann J."/>
            <person name="Amann R."/>
            <person name="Jetten M.S.M."/>
            <person name="Mascher T."/>
            <person name="Medema M.H."/>
            <person name="Devos D.P."/>
            <person name="Kaster A.-K."/>
            <person name="Ovreas L."/>
            <person name="Rohde M."/>
            <person name="Galperin M.Y."/>
            <person name="Jogler C."/>
        </authorList>
    </citation>
    <scope>NUCLEOTIDE SEQUENCE [LARGE SCALE GENOMIC DNA]</scope>
    <source>
        <strain evidence="7 8">Enr10</strain>
    </source>
</reference>
<dbReference type="InterPro" id="IPR022655">
    <property type="entry name" value="DUF1553"/>
</dbReference>
<dbReference type="GO" id="GO:0030246">
    <property type="term" value="F:carbohydrate binding"/>
    <property type="evidence" value="ECO:0007669"/>
    <property type="project" value="InterPro"/>
</dbReference>
<dbReference type="InterPro" id="IPR008979">
    <property type="entry name" value="Galactose-bd-like_sf"/>
</dbReference>
<dbReference type="Pfam" id="PF07635">
    <property type="entry name" value="PSCyt1"/>
    <property type="match status" value="1"/>
</dbReference>
<proteinExistence type="predicted"/>
<dbReference type="InterPro" id="IPR011444">
    <property type="entry name" value="DUF1549"/>
</dbReference>
<keyword evidence="2 4" id="KW-0479">Metal-binding</keyword>
<dbReference type="GO" id="GO:0020037">
    <property type="term" value="F:heme binding"/>
    <property type="evidence" value="ECO:0007669"/>
    <property type="project" value="InterPro"/>
</dbReference>
<dbReference type="RefSeq" id="WP_145448635.1">
    <property type="nucleotide sequence ID" value="NZ_CP037421.1"/>
</dbReference>
<gene>
    <name evidence="7" type="ORF">Enr10x_15910</name>
</gene>
<sequence>MRRLLLLAFGFFCLISAVEKRTLFAAEADLKQAEFFEKRIRPLLIAECYDCHSEDSVESGLRVDSLSGLIRGGERGPALVPGKPKESLLISAVQHSGQLHMPLKDKLSQKEIADLIQWVEAGAYWPNAKPISEIRKEAEGETGPLFTKAEQEFWAFQPPREPKVPETRNREWAQQPLDQFVLSRLEQADAKPAARADKQTLIRRATFDLIGLPPTRKEVEAFLADDSPDAFAKVIDRLLASPRYGERWGRHWLDVARYADSNGLDENLSYANAFRYRDYVIAAFNQDKPFDQFVQEQLAGDILANQPGAEHRAEKITATGFLSIGAKMLAEDDEVKMQMDIIDEQLDTVGRTFMGLTLGCARCHSHKFDPIPIEDYYSLAGIFKSTKTMENFNVVARWQEQMLASPEEIKALEQQQQQIAQLDAEIKDIVKLADEEFLSAERKRVADYLLAASIKNEMDQMLKATGPIGADTDAYQSHSAIIVEAENFQSGNVKKATTGYGEGIGVIYNKGTLPNIAEYEIEIPKAGRYQFEIRYAAAQSRPVELSINGQLVKKEATSEVTGSWYPKSQEWKVEGFFLLKQGKNRVRLESKIPFPHIDKLLIAEPRKTVEQPVNPLAEIPASEKTLTGSVTMQWAAYLKQVSGETSAPFAVWNSLIETGVLPEKLSGPYERFGSLKDLPAKARLRKAAELYAGLFQEVEQEWEAYQKTDAGKQAKGLPDAEREAIRQVLVDPKGPFALPSDRENYYAARFKEELTAKRETKKKQEAALPVYPTAMSVSEQKPENLKVHLRGSHFTLGKEVPRQFLRIIEGEEQTPIDDKHSGRLQLAQWLTSGSHPLTARVMVNRIWRWHFGEGLVRTPDNFGKLGERPTHPELLDWLAVQFVKQGWSIKEMHRLIMLSSTYQMSSEYNPELAARDPENRLLWRMNRKRLEAEAIRDSILKVCGNLDLEMGGSMLGVENRKYVTSTRNVNPVIYQTSRRSVYLPIVRSALYEVLQAFDFADPSVLSGNRVHTTVAPQALFMMNSDFMMQQTSDFAEQVLHETHLDRAGKVKLIYERVFSRPASELEVSRALTYLDQYRQDLEPLKMTPEEKEQRTWQSLCRVLISSNEFLFVD</sequence>
<dbReference type="Gene3D" id="2.60.120.260">
    <property type="entry name" value="Galactose-binding domain-like"/>
    <property type="match status" value="1"/>
</dbReference>
<dbReference type="PROSITE" id="PS51175">
    <property type="entry name" value="CBM6"/>
    <property type="match status" value="1"/>
</dbReference>
<dbReference type="InterPro" id="IPR005084">
    <property type="entry name" value="CBM6"/>
</dbReference>
<evidence type="ECO:0000313" key="8">
    <source>
        <dbReference type="Proteomes" id="UP000315647"/>
    </source>
</evidence>
<dbReference type="InterPro" id="IPR036909">
    <property type="entry name" value="Cyt_c-like_dom_sf"/>
</dbReference>
<dbReference type="Pfam" id="PF07583">
    <property type="entry name" value="PSCyt2"/>
    <property type="match status" value="1"/>
</dbReference>